<organism evidence="2 3">
    <name type="scientific">Paratractidigestivibacter faecalis</name>
    <dbReference type="NCBI Taxonomy" id="2292441"/>
    <lineage>
        <taxon>Bacteria</taxon>
        <taxon>Bacillati</taxon>
        <taxon>Actinomycetota</taxon>
        <taxon>Coriobacteriia</taxon>
        <taxon>Coriobacteriales</taxon>
        <taxon>Atopobiaceae</taxon>
        <taxon>Paratractidigestivibacter</taxon>
    </lineage>
</organism>
<evidence type="ECO:0000313" key="2">
    <source>
        <dbReference type="EMBL" id="MEQ2637823.1"/>
    </source>
</evidence>
<evidence type="ECO:0000313" key="3">
    <source>
        <dbReference type="Proteomes" id="UP001478817"/>
    </source>
</evidence>
<accession>A0ABV1IG07</accession>
<evidence type="ECO:0000259" key="1">
    <source>
        <dbReference type="Pfam" id="PF14088"/>
    </source>
</evidence>
<comment type="caution">
    <text evidence="2">The sequence shown here is derived from an EMBL/GenBank/DDBJ whole genome shotgun (WGS) entry which is preliminary data.</text>
</comment>
<proteinExistence type="predicted"/>
<feature type="domain" description="DUF4268" evidence="1">
    <location>
        <begin position="175"/>
        <end position="307"/>
    </location>
</feature>
<dbReference type="Pfam" id="PF14088">
    <property type="entry name" value="DUF4268"/>
    <property type="match status" value="1"/>
</dbReference>
<sequence>MKQYNLDQLKTVELRRVWPHEALDFTKWLSEEENLNMLGSAVGIELELIETESSVGAFNVDIYAQEVGSGRKVIIENQLEDTNHDHLGKVITYAAGKGAEVVIWVVAHARDEHRQAIEWLNQHTDNDFGFFLVEIELWAIGDSLPAPKFNVVEQPNEWAKAIKMSEGLSETEQTKLAYWTKYREIALDTPEFVKVFNPQKASKDHWSTLRCGTSAYHLALLIDTQRGRIGIELYVPDDKEIGHKVIDNAHIFEERLDLKAVPFDAKKASGVRFYKDGCKIKGNQNAWPGYIKQQLDWALAMRQVIAELGL</sequence>
<dbReference type="InterPro" id="IPR025364">
    <property type="entry name" value="DUF4268"/>
</dbReference>
<reference evidence="2 3" key="1">
    <citation type="submission" date="2024-04" db="EMBL/GenBank/DDBJ databases">
        <title>Human intestinal bacterial collection.</title>
        <authorList>
            <person name="Pauvert C."/>
            <person name="Hitch T.C.A."/>
            <person name="Clavel T."/>
        </authorList>
    </citation>
    <scope>NUCLEOTIDE SEQUENCE [LARGE SCALE GENOMIC DNA]</scope>
    <source>
        <strain evidence="2 3">CLA-AA-H197</strain>
    </source>
</reference>
<dbReference type="EMBL" id="JBBNGS010000009">
    <property type="protein sequence ID" value="MEQ2637823.1"/>
    <property type="molecule type" value="Genomic_DNA"/>
</dbReference>
<keyword evidence="3" id="KW-1185">Reference proteome</keyword>
<protein>
    <submittedName>
        <fullName evidence="2">DUF4268 domain-containing protein</fullName>
    </submittedName>
</protein>
<gene>
    <name evidence="2" type="ORF">AAAT05_05630</name>
</gene>
<name>A0ABV1IG07_9ACTN</name>
<dbReference type="Proteomes" id="UP001478817">
    <property type="component" value="Unassembled WGS sequence"/>
</dbReference>
<dbReference type="RefSeq" id="WP_349182431.1">
    <property type="nucleotide sequence ID" value="NZ_JBBNGS010000009.1"/>
</dbReference>